<dbReference type="InterPro" id="IPR000120">
    <property type="entry name" value="Amidase"/>
</dbReference>
<dbReference type="Pfam" id="PF01425">
    <property type="entry name" value="Amidase"/>
    <property type="match status" value="1"/>
</dbReference>
<accession>A0ABT9XMS2</accession>
<evidence type="ECO:0000313" key="4">
    <source>
        <dbReference type="Proteomes" id="UP001232973"/>
    </source>
</evidence>
<proteinExistence type="inferred from homology"/>
<comment type="caution">
    <text evidence="3">The sequence shown here is derived from an EMBL/GenBank/DDBJ whole genome shotgun (WGS) entry which is preliminary data.</text>
</comment>
<evidence type="ECO:0000313" key="3">
    <source>
        <dbReference type="EMBL" id="MDQ0191616.1"/>
    </source>
</evidence>
<name>A0ABT9XMS2_9BACL</name>
<dbReference type="Proteomes" id="UP001232973">
    <property type="component" value="Unassembled WGS sequence"/>
</dbReference>
<evidence type="ECO:0000259" key="2">
    <source>
        <dbReference type="Pfam" id="PF01425"/>
    </source>
</evidence>
<reference evidence="3 4" key="1">
    <citation type="submission" date="2023-07" db="EMBL/GenBank/DDBJ databases">
        <title>Genomic Encyclopedia of Type Strains, Phase IV (KMG-IV): sequencing the most valuable type-strain genomes for metagenomic binning, comparative biology and taxonomic classification.</title>
        <authorList>
            <person name="Goeker M."/>
        </authorList>
    </citation>
    <scope>NUCLEOTIDE SEQUENCE [LARGE SCALE GENOMIC DNA]</scope>
    <source>
        <strain evidence="3 4">DSM 4006</strain>
    </source>
</reference>
<keyword evidence="4" id="KW-1185">Reference proteome</keyword>
<dbReference type="EMBL" id="JAUSTP010000063">
    <property type="protein sequence ID" value="MDQ0191616.1"/>
    <property type="molecule type" value="Genomic_DNA"/>
</dbReference>
<dbReference type="SUPFAM" id="SSF75304">
    <property type="entry name" value="Amidase signature (AS) enzymes"/>
    <property type="match status" value="1"/>
</dbReference>
<sequence length="246" mass="27059">MGPLTSSVADMFNVMEVFLGEALLRHRTTDIRGLRIGVPKSYFNERLDEDVYRLYKSALSQFEDMGAILIDIDVPGASEAVPLTFTLAAAEAGYVHRERMENSMDLFGPDVKAVLQSSTSIPASSYIDALKQRQEITDGVSRLFDDVDVIIAPTLPTTPKEIGQEEVVIGGVKEDLFGCMIRYTCPFNLTGHPVLAVPCGIADDGLPVGIQIIGPHGREERLLKAGYAYEQAALGRFYEIRDERCV</sequence>
<dbReference type="InterPro" id="IPR023631">
    <property type="entry name" value="Amidase_dom"/>
</dbReference>
<dbReference type="PANTHER" id="PTHR11895">
    <property type="entry name" value="TRANSAMIDASE"/>
    <property type="match status" value="1"/>
</dbReference>
<evidence type="ECO:0000256" key="1">
    <source>
        <dbReference type="ARBA" id="ARBA00009199"/>
    </source>
</evidence>
<feature type="domain" description="Amidase" evidence="2">
    <location>
        <begin position="2"/>
        <end position="223"/>
    </location>
</feature>
<protein>
    <submittedName>
        <fullName evidence="3">Asp-tRNA(Asn)/Glu-tRNA(Gln) amidotransferase A subunit family amidase</fullName>
    </submittedName>
</protein>
<dbReference type="InterPro" id="IPR036928">
    <property type="entry name" value="AS_sf"/>
</dbReference>
<comment type="similarity">
    <text evidence="1">Belongs to the amidase family.</text>
</comment>
<dbReference type="PANTHER" id="PTHR11895:SF7">
    <property type="entry name" value="GLUTAMYL-TRNA(GLN) AMIDOTRANSFERASE SUBUNIT A, MITOCHONDRIAL"/>
    <property type="match status" value="1"/>
</dbReference>
<gene>
    <name evidence="3" type="ORF">J2S03_003489</name>
</gene>
<dbReference type="Gene3D" id="3.90.1300.10">
    <property type="entry name" value="Amidase signature (AS) domain"/>
    <property type="match status" value="1"/>
</dbReference>
<organism evidence="3 4">
    <name type="scientific">Alicyclobacillus cycloheptanicus</name>
    <dbReference type="NCBI Taxonomy" id="1457"/>
    <lineage>
        <taxon>Bacteria</taxon>
        <taxon>Bacillati</taxon>
        <taxon>Bacillota</taxon>
        <taxon>Bacilli</taxon>
        <taxon>Bacillales</taxon>
        <taxon>Alicyclobacillaceae</taxon>
        <taxon>Alicyclobacillus</taxon>
    </lineage>
</organism>